<reference evidence="17" key="3">
    <citation type="submission" date="2025-09" db="UniProtKB">
        <authorList>
            <consortium name="Ensembl"/>
        </authorList>
    </citation>
    <scope>IDENTIFICATION</scope>
</reference>
<proteinExistence type="inferred from homology"/>
<evidence type="ECO:0000256" key="9">
    <source>
        <dbReference type="ARBA" id="ARBA00023136"/>
    </source>
</evidence>
<evidence type="ECO:0000259" key="16">
    <source>
        <dbReference type="PROSITE" id="PS50835"/>
    </source>
</evidence>
<evidence type="ECO:0000256" key="6">
    <source>
        <dbReference type="ARBA" id="ARBA00022729"/>
    </source>
</evidence>
<keyword evidence="5" id="KW-0812">Transmembrane</keyword>
<dbReference type="PANTHER" id="PTHR47904:SF1">
    <property type="entry name" value="NATURAL CYTOTOXICITY TRIGGERING RECEPTOR 3"/>
    <property type="match status" value="1"/>
</dbReference>
<keyword evidence="8" id="KW-1133">Transmembrane helix</keyword>
<dbReference type="InterPro" id="IPR043226">
    <property type="entry name" value="NCR3"/>
</dbReference>
<keyword evidence="18" id="KW-1185">Reference proteome</keyword>
<dbReference type="InterPro" id="IPR003599">
    <property type="entry name" value="Ig_sub"/>
</dbReference>
<evidence type="ECO:0000256" key="5">
    <source>
        <dbReference type="ARBA" id="ARBA00022692"/>
    </source>
</evidence>
<dbReference type="InterPro" id="IPR007110">
    <property type="entry name" value="Ig-like_dom"/>
</dbReference>
<dbReference type="Ensembl" id="ENSACAT00000047291.1">
    <property type="protein sequence ID" value="ENSACAP00000029429.1"/>
    <property type="gene ID" value="ENSACAG00000034561.1"/>
</dbReference>
<keyword evidence="4" id="KW-1003">Cell membrane</keyword>
<keyword evidence="9" id="KW-0472">Membrane</keyword>
<sequence>LCWLKLFCILNIVLFLHGANFSVVQFPSEVVAIIGEDITLNCAFFIQTGRAPSARGAMSWFKGLPGAESAVDKGHRYNISYPNTFLSSGEGSLIITNVSLEDTGRYTCKMMVWGLGEVRGNGINLQVYGKKDQLQVGSLGHIKLLHCNHPEASPPLGDFPVYRIIESEKAGKSHSKPP</sequence>
<protein>
    <recommendedName>
        <fullName evidence="3">Natural cytotoxicity triggering receptor 3</fullName>
    </recommendedName>
    <alternativeName>
        <fullName evidence="14">Natural killer cell p30-related protein</fullName>
    </alternativeName>
</protein>
<name>A0A803T2I9_ANOCA</name>
<dbReference type="GO" id="GO:0002429">
    <property type="term" value="P:immune response-activating cell surface receptor signaling pathway"/>
    <property type="evidence" value="ECO:0007669"/>
    <property type="project" value="InterPro"/>
</dbReference>
<feature type="chain" id="PRO_5032833725" description="Natural cytotoxicity triggering receptor 3" evidence="15">
    <location>
        <begin position="19"/>
        <end position="178"/>
    </location>
</feature>
<keyword evidence="10" id="KW-1015">Disulfide bond</keyword>
<evidence type="ECO:0000256" key="11">
    <source>
        <dbReference type="ARBA" id="ARBA00023170"/>
    </source>
</evidence>
<dbReference type="InterPro" id="IPR036179">
    <property type="entry name" value="Ig-like_dom_sf"/>
</dbReference>
<dbReference type="InterPro" id="IPR013106">
    <property type="entry name" value="Ig_V-set"/>
</dbReference>
<dbReference type="GeneTree" id="ENSGT00950000185724"/>
<evidence type="ECO:0000256" key="2">
    <source>
        <dbReference type="ARBA" id="ARBA00006531"/>
    </source>
</evidence>
<reference evidence="17" key="1">
    <citation type="submission" date="2009-12" db="EMBL/GenBank/DDBJ databases">
        <title>The Genome Sequence of Anolis carolinensis (Green Anole Lizard).</title>
        <authorList>
            <consortium name="The Genome Sequencing Platform"/>
            <person name="Di Palma F."/>
            <person name="Alfoldi J."/>
            <person name="Heiman D."/>
            <person name="Young S."/>
            <person name="Grabherr M."/>
            <person name="Johnson J."/>
            <person name="Lander E.S."/>
            <person name="Lindblad-Toh K."/>
        </authorList>
    </citation>
    <scope>NUCLEOTIDE SEQUENCE [LARGE SCALE GENOMIC DNA]</scope>
    <source>
        <strain evidence="17">JBL SC #1</strain>
    </source>
</reference>
<evidence type="ECO:0000313" key="18">
    <source>
        <dbReference type="Proteomes" id="UP000001646"/>
    </source>
</evidence>
<dbReference type="SUPFAM" id="SSF48726">
    <property type="entry name" value="Immunoglobulin"/>
    <property type="match status" value="1"/>
</dbReference>
<evidence type="ECO:0000256" key="1">
    <source>
        <dbReference type="ARBA" id="ARBA00004251"/>
    </source>
</evidence>
<dbReference type="SMART" id="SM00409">
    <property type="entry name" value="IG"/>
    <property type="match status" value="1"/>
</dbReference>
<keyword evidence="12" id="KW-0325">Glycoprotein</keyword>
<evidence type="ECO:0000313" key="17">
    <source>
        <dbReference type="Ensembl" id="ENSACAP00000029429.1"/>
    </source>
</evidence>
<feature type="signal peptide" evidence="15">
    <location>
        <begin position="1"/>
        <end position="18"/>
    </location>
</feature>
<dbReference type="PROSITE" id="PS50835">
    <property type="entry name" value="IG_LIKE"/>
    <property type="match status" value="1"/>
</dbReference>
<keyword evidence="13" id="KW-0393">Immunoglobulin domain</keyword>
<evidence type="ECO:0000256" key="12">
    <source>
        <dbReference type="ARBA" id="ARBA00023180"/>
    </source>
</evidence>
<evidence type="ECO:0000256" key="3">
    <source>
        <dbReference type="ARBA" id="ARBA00019135"/>
    </source>
</evidence>
<evidence type="ECO:0000256" key="10">
    <source>
        <dbReference type="ARBA" id="ARBA00023157"/>
    </source>
</evidence>
<dbReference type="InterPro" id="IPR013783">
    <property type="entry name" value="Ig-like_fold"/>
</dbReference>
<dbReference type="Gene3D" id="2.60.40.10">
    <property type="entry name" value="Immunoglobulins"/>
    <property type="match status" value="1"/>
</dbReference>
<reference evidence="17" key="2">
    <citation type="submission" date="2025-08" db="UniProtKB">
        <authorList>
            <consortium name="Ensembl"/>
        </authorList>
    </citation>
    <scope>IDENTIFICATION</scope>
</reference>
<comment type="subcellular location">
    <subcellularLocation>
        <location evidence="1">Cell membrane</location>
        <topology evidence="1">Single-pass type I membrane protein</topology>
    </subcellularLocation>
</comment>
<accession>A0A803T2I9</accession>
<dbReference type="GO" id="GO:0045954">
    <property type="term" value="P:positive regulation of natural killer cell mediated cytotoxicity"/>
    <property type="evidence" value="ECO:0007669"/>
    <property type="project" value="InterPro"/>
</dbReference>
<dbReference type="AlphaFoldDB" id="A0A803T2I9"/>
<dbReference type="InParanoid" id="A0A803T2I9"/>
<feature type="domain" description="Ig-like" evidence="16">
    <location>
        <begin position="21"/>
        <end position="110"/>
    </location>
</feature>
<comment type="similarity">
    <text evidence="2">Belongs to the natural cytotoxicity receptor (NCR) family.</text>
</comment>
<evidence type="ECO:0000256" key="4">
    <source>
        <dbReference type="ARBA" id="ARBA00022475"/>
    </source>
</evidence>
<evidence type="ECO:0000256" key="13">
    <source>
        <dbReference type="ARBA" id="ARBA00023319"/>
    </source>
</evidence>
<evidence type="ECO:0000256" key="7">
    <source>
        <dbReference type="ARBA" id="ARBA00022859"/>
    </source>
</evidence>
<keyword evidence="7" id="KW-0391">Immunity</keyword>
<dbReference type="GO" id="GO:0005886">
    <property type="term" value="C:plasma membrane"/>
    <property type="evidence" value="ECO:0007669"/>
    <property type="project" value="UniProtKB-SubCell"/>
</dbReference>
<dbReference type="Pfam" id="PF07686">
    <property type="entry name" value="V-set"/>
    <property type="match status" value="1"/>
</dbReference>
<dbReference type="Proteomes" id="UP000001646">
    <property type="component" value="Unplaced"/>
</dbReference>
<keyword evidence="11" id="KW-0675">Receptor</keyword>
<evidence type="ECO:0000256" key="14">
    <source>
        <dbReference type="ARBA" id="ARBA00032296"/>
    </source>
</evidence>
<keyword evidence="6 15" id="KW-0732">Signal</keyword>
<organism evidence="17 18">
    <name type="scientific">Anolis carolinensis</name>
    <name type="common">Green anole</name>
    <name type="synonym">American chameleon</name>
    <dbReference type="NCBI Taxonomy" id="28377"/>
    <lineage>
        <taxon>Eukaryota</taxon>
        <taxon>Metazoa</taxon>
        <taxon>Chordata</taxon>
        <taxon>Craniata</taxon>
        <taxon>Vertebrata</taxon>
        <taxon>Euteleostomi</taxon>
        <taxon>Lepidosauria</taxon>
        <taxon>Squamata</taxon>
        <taxon>Bifurcata</taxon>
        <taxon>Unidentata</taxon>
        <taxon>Episquamata</taxon>
        <taxon>Toxicofera</taxon>
        <taxon>Iguania</taxon>
        <taxon>Dactyloidae</taxon>
        <taxon>Anolis</taxon>
    </lineage>
</organism>
<evidence type="ECO:0000256" key="15">
    <source>
        <dbReference type="SAM" id="SignalP"/>
    </source>
</evidence>
<evidence type="ECO:0000256" key="8">
    <source>
        <dbReference type="ARBA" id="ARBA00022989"/>
    </source>
</evidence>
<dbReference type="PANTHER" id="PTHR47904">
    <property type="entry name" value="NATURAL CYTOTOXICITY TRIGGERING RECEPTOR 3"/>
    <property type="match status" value="1"/>
</dbReference>